<feature type="compositionally biased region" description="Basic and acidic residues" evidence="1">
    <location>
        <begin position="746"/>
        <end position="762"/>
    </location>
</feature>
<evidence type="ECO:0000313" key="4">
    <source>
        <dbReference type="Proteomes" id="UP000689129"/>
    </source>
</evidence>
<dbReference type="Proteomes" id="UP000689129">
    <property type="component" value="Unassembled WGS sequence"/>
</dbReference>
<sequence>MSDVVAEGADGELGGDKAEYPTSPTDVKILSDISKRVQVKEDAIHFALDILKRQRLMLGKLAPTDISDIADWPGRSGLTGDTGAGKSTATNAMLGYDISPTNSSDACTAAPCIYAYNHSDDPEKVFRAIITFKSTESIAHDLELLQEELSDIAHSTREQGGLVQAETPYIDSSGRSRGIIQHWPLVQQVEIQLKSDILRHGIKLVDLPGVADSLESRAAVAKDFFERLDKLIVVVHAVRAADNKAGSDAMLMPATLSMDMGLDGRFEPDSLAVIVTKVDDINPKNAENDFPDDETIMTAVSTLEAENEELANLEELISRQRENIDDHDEEESETEVRSPLKKRPHPRTTTQAAEESRLAGMRNERDVRKRGVERLTSQLKRLCIQARNLKVKQAVGQNLGDIKAQVNPTAIPVVGEFESSVLPISASAFLDMNAGDSVIGFADANDKGIPALRDWLTQRNEKVSYMTYKACVRRGGREWTTSTKPRMTYNWMSSVSLNFWRAHARFWQEAFFQRLPKITNDAESRNTRIFNQFITDLVTDDEIPAVFRDLLRRRVPSLHTQRDVFLQEVRSTGNDFRNDALRLKPRVSDIFTKHMAPVFAKAFSITGVGAFVEQRRVVKKQFESKLPAMLQEARNFIEEELVSSKTERVNKLRGFIHTPNSKPGTRLVKLDEIFKNLLRDARAPASKIAGRSQGTQLEDVTAAKETTRAVLGEWHEYWQPIERALPKRPTTMTSDDSENEEEEEELKAPEKKKTAGGKEKPKAGPKADQAPPKPKAAPKPRGSSKTNVKALAPPKIVKATAQPRTMSVVKTEEDDEMHTGGTMADEAPPAGGSPASRQQIGAMMAAVTAATESLPGDGQDNAAK</sequence>
<reference evidence="3" key="1">
    <citation type="journal article" date="2021" name="Mol. Plant Pathol.">
        <title>A 20-kb lineage-specific genomic region tames virulence in pathogenic amphidiploid Verticillium longisporum.</title>
        <authorList>
            <person name="Harting R."/>
            <person name="Starke J."/>
            <person name="Kusch H."/>
            <person name="Poggeler S."/>
            <person name="Maurus I."/>
            <person name="Schluter R."/>
            <person name="Landesfeind M."/>
            <person name="Bulla I."/>
            <person name="Nowrousian M."/>
            <person name="de Jonge R."/>
            <person name="Stahlhut G."/>
            <person name="Hoff K.J."/>
            <person name="Asshauer K.P."/>
            <person name="Thurmer A."/>
            <person name="Stanke M."/>
            <person name="Daniel R."/>
            <person name="Morgenstern B."/>
            <person name="Thomma B.P.H.J."/>
            <person name="Kronstad J.W."/>
            <person name="Braus-Stromeyer S.A."/>
            <person name="Braus G.H."/>
        </authorList>
    </citation>
    <scope>NUCLEOTIDE SEQUENCE</scope>
    <source>
        <strain evidence="3">Vl32</strain>
    </source>
</reference>
<feature type="region of interest" description="Disordered" evidence="1">
    <location>
        <begin position="1"/>
        <end position="21"/>
    </location>
</feature>
<organism evidence="3 4">
    <name type="scientific">Verticillium longisporum</name>
    <name type="common">Verticillium dahliae var. longisporum</name>
    <dbReference type="NCBI Taxonomy" id="100787"/>
    <lineage>
        <taxon>Eukaryota</taxon>
        <taxon>Fungi</taxon>
        <taxon>Dikarya</taxon>
        <taxon>Ascomycota</taxon>
        <taxon>Pezizomycotina</taxon>
        <taxon>Sordariomycetes</taxon>
        <taxon>Hypocreomycetidae</taxon>
        <taxon>Glomerellales</taxon>
        <taxon>Plectosphaerellaceae</taxon>
        <taxon>Verticillium</taxon>
    </lineage>
</organism>
<evidence type="ECO:0000256" key="1">
    <source>
        <dbReference type="SAM" id="MobiDB-lite"/>
    </source>
</evidence>
<dbReference type="Pfam" id="PF00350">
    <property type="entry name" value="Dynamin_N"/>
    <property type="match status" value="1"/>
</dbReference>
<dbReference type="PANTHER" id="PTHR36681">
    <property type="entry name" value="NUCLEAR GTPASE, GERMINAL CENTER-ASSOCIATED, TANDEM DUPLICATE 3"/>
    <property type="match status" value="1"/>
</dbReference>
<feature type="region of interest" description="Disordered" evidence="1">
    <location>
        <begin position="321"/>
        <end position="360"/>
    </location>
</feature>
<feature type="compositionally biased region" description="Acidic residues" evidence="1">
    <location>
        <begin position="735"/>
        <end position="745"/>
    </location>
</feature>
<dbReference type="PANTHER" id="PTHR36681:SF3">
    <property type="entry name" value="NUCLEAR GTPASE, GERMINAL CENTER-ASSOCIATED, TANDEM DUPLICATE 3"/>
    <property type="match status" value="1"/>
</dbReference>
<dbReference type="InterPro" id="IPR045063">
    <property type="entry name" value="Dynamin_N"/>
</dbReference>
<name>A0A8I2ZWR5_VERLO</name>
<comment type="caution">
    <text evidence="3">The sequence shown here is derived from an EMBL/GenBank/DDBJ whole genome shotgun (WGS) entry which is preliminary data.</text>
</comment>
<feature type="region of interest" description="Disordered" evidence="1">
    <location>
        <begin position="722"/>
        <end position="837"/>
    </location>
</feature>
<feature type="domain" description="Dynamin N-terminal" evidence="2">
    <location>
        <begin position="79"/>
        <end position="243"/>
    </location>
</feature>
<accession>A0A8I2ZWR5</accession>
<dbReference type="EMBL" id="JAEMWZ010000054">
    <property type="protein sequence ID" value="KAG7139613.1"/>
    <property type="molecule type" value="Genomic_DNA"/>
</dbReference>
<protein>
    <recommendedName>
        <fullName evidence="2">Dynamin N-terminal domain-containing protein</fullName>
    </recommendedName>
</protein>
<dbReference type="OrthoDB" id="3598281at2759"/>
<proteinExistence type="predicted"/>
<evidence type="ECO:0000259" key="2">
    <source>
        <dbReference type="Pfam" id="PF00350"/>
    </source>
</evidence>
<gene>
    <name evidence="3" type="ORF">HYQ45_003429</name>
</gene>
<evidence type="ECO:0000313" key="3">
    <source>
        <dbReference type="EMBL" id="KAG7139613.1"/>
    </source>
</evidence>
<dbReference type="AlphaFoldDB" id="A0A8I2ZWR5"/>